<feature type="transmembrane region" description="Helical" evidence="1">
    <location>
        <begin position="30"/>
        <end position="52"/>
    </location>
</feature>
<evidence type="ECO:0000256" key="1">
    <source>
        <dbReference type="SAM" id="Phobius"/>
    </source>
</evidence>
<keyword evidence="1" id="KW-0812">Transmembrane</keyword>
<dbReference type="Gene3D" id="3.40.720.10">
    <property type="entry name" value="Alkaline Phosphatase, subunit A"/>
    <property type="match status" value="1"/>
</dbReference>
<name>A0A5N0VJ40_9PSEU</name>
<feature type="transmembrane region" description="Helical" evidence="1">
    <location>
        <begin position="59"/>
        <end position="77"/>
    </location>
</feature>
<reference evidence="2" key="1">
    <citation type="submission" date="2019-09" db="EMBL/GenBank/DDBJ databases">
        <authorList>
            <person name="Teo W.F.A."/>
            <person name="Duangmal K."/>
        </authorList>
    </citation>
    <scope>NUCLEOTIDE SEQUENCE [LARGE SCALE GENOMIC DNA]</scope>
    <source>
        <strain evidence="2">K81G1</strain>
    </source>
</reference>
<comment type="caution">
    <text evidence="2">The sequence shown here is derived from an EMBL/GenBank/DDBJ whole genome shotgun (WGS) entry which is preliminary data.</text>
</comment>
<accession>A0A5N0VJ40</accession>
<keyword evidence="1" id="KW-1133">Transmembrane helix</keyword>
<dbReference type="InterPro" id="IPR017850">
    <property type="entry name" value="Alkaline_phosphatase_core_sf"/>
</dbReference>
<protein>
    <submittedName>
        <fullName evidence="2">Sulfatase</fullName>
    </submittedName>
</protein>
<dbReference type="EMBL" id="VMNW02000005">
    <property type="protein sequence ID" value="KAA9165658.1"/>
    <property type="molecule type" value="Genomic_DNA"/>
</dbReference>
<evidence type="ECO:0000313" key="3">
    <source>
        <dbReference type="Proteomes" id="UP000319769"/>
    </source>
</evidence>
<dbReference type="Proteomes" id="UP000319769">
    <property type="component" value="Unassembled WGS sequence"/>
</dbReference>
<dbReference type="AlphaFoldDB" id="A0A5N0VJ40"/>
<proteinExistence type="predicted"/>
<gene>
    <name evidence="2" type="ORF">FPZ12_005945</name>
</gene>
<organism evidence="2 3">
    <name type="scientific">Amycolatopsis acidicola</name>
    <dbReference type="NCBI Taxonomy" id="2596893"/>
    <lineage>
        <taxon>Bacteria</taxon>
        <taxon>Bacillati</taxon>
        <taxon>Actinomycetota</taxon>
        <taxon>Actinomycetes</taxon>
        <taxon>Pseudonocardiales</taxon>
        <taxon>Pseudonocardiaceae</taxon>
        <taxon>Amycolatopsis</taxon>
    </lineage>
</organism>
<keyword evidence="1" id="KW-0472">Membrane</keyword>
<feature type="transmembrane region" description="Helical" evidence="1">
    <location>
        <begin position="149"/>
        <end position="172"/>
    </location>
</feature>
<feature type="transmembrane region" description="Helical" evidence="1">
    <location>
        <begin position="114"/>
        <end position="137"/>
    </location>
</feature>
<dbReference type="SUPFAM" id="SSF53649">
    <property type="entry name" value="Alkaline phosphatase-like"/>
    <property type="match status" value="1"/>
</dbReference>
<dbReference type="OrthoDB" id="1376015at2"/>
<evidence type="ECO:0000313" key="2">
    <source>
        <dbReference type="EMBL" id="KAA9165658.1"/>
    </source>
</evidence>
<keyword evidence="3" id="KW-1185">Reference proteome</keyword>
<sequence>MRRATTWVLTVLGGLLIVAALVLPPDLNLLTPLAFLRIPVEAIAGFGLVLLLPGRARRVVAILAGVLLALLTVLKVTDMGFNVAFERPFDLVTDWSFFGPAFDLLEKSAGHAGAIAEVAGIGLLAVAFTVALVFAALRLTKLAAGHRRTAFRTLAVLAVLWIGCAVSGLQFAENQPIAARTTASLAYHNAIQVGAEIKDQRQFAQESSVDAYRNTPPDQLLTALRGKNVLLVFVESYGRVAVQGSDIAPKVDAVLDAGTNSLRAAGFDARSGFLTSSTTGGGSWLAHSTLESGLWISNQKRYTTVTSSDRLTLASAFRHAGWRTVNDQPANFADWPEGDFYDYSQRYDFRSIGYQGPGFGYASMPDQFALAQLQQAELAKPDHPPVMAELDLVSSHWPWAPLPRMVGWNELGDGSVFNPMPAQGKTTGEVWSDPAKVRAAYGDSIVYSLTALISYLQTYGDDNTVMVFLGDHQPNTAVTGGEAAGRDVPISIVAKDPAVLDRISGWGWDSGLHPGPRAPVWPMNAFRDRFFAAYSPKSP</sequence>